<comment type="caution">
    <text evidence="3">The sequence shown here is derived from an EMBL/GenBank/DDBJ whole genome shotgun (WGS) entry which is preliminary data.</text>
</comment>
<keyword evidence="2" id="KW-0732">Signal</keyword>
<feature type="region of interest" description="Disordered" evidence="1">
    <location>
        <begin position="121"/>
        <end position="155"/>
    </location>
</feature>
<dbReference type="EMBL" id="QYUO01000003">
    <property type="protein sequence ID" value="RJF92499.1"/>
    <property type="molecule type" value="Genomic_DNA"/>
</dbReference>
<feature type="chain" id="PRO_5017354217" evidence="2">
    <location>
        <begin position="24"/>
        <end position="155"/>
    </location>
</feature>
<evidence type="ECO:0000313" key="3">
    <source>
        <dbReference type="EMBL" id="RJF92499.1"/>
    </source>
</evidence>
<dbReference type="Proteomes" id="UP000265955">
    <property type="component" value="Unassembled WGS sequence"/>
</dbReference>
<reference evidence="4" key="1">
    <citation type="submission" date="2018-09" db="EMBL/GenBank/DDBJ databases">
        <authorList>
            <person name="Zhu H."/>
        </authorList>
    </citation>
    <scope>NUCLEOTIDE SEQUENCE [LARGE SCALE GENOMIC DNA]</scope>
    <source>
        <strain evidence="4">K1R23-30</strain>
    </source>
</reference>
<feature type="compositionally biased region" description="Low complexity" evidence="1">
    <location>
        <begin position="133"/>
        <end position="155"/>
    </location>
</feature>
<dbReference type="AlphaFoldDB" id="A0A3A3FZJ1"/>
<sequence length="155" mass="15804">MRTMMKRSAAAVTLLLAIGLTHAAPVILTNAQMDKVSAGAQYSVVDGGGYAEAGTVLARADTRAKQNGSGTKTKADLWVKAEGTGLEAYGFGESVAGNSISSVYGEATADEGKIMIRVKTMSKEKSDGGTMTKSKIQIKSAGGGSSKASISSSSF</sequence>
<organism evidence="3 4">
    <name type="scientific">Noviherbaspirillum saxi</name>
    <dbReference type="NCBI Taxonomy" id="2320863"/>
    <lineage>
        <taxon>Bacteria</taxon>
        <taxon>Pseudomonadati</taxon>
        <taxon>Pseudomonadota</taxon>
        <taxon>Betaproteobacteria</taxon>
        <taxon>Burkholderiales</taxon>
        <taxon>Oxalobacteraceae</taxon>
        <taxon>Noviherbaspirillum</taxon>
    </lineage>
</organism>
<gene>
    <name evidence="3" type="ORF">D3871_28270</name>
</gene>
<evidence type="ECO:0000256" key="1">
    <source>
        <dbReference type="SAM" id="MobiDB-lite"/>
    </source>
</evidence>
<evidence type="ECO:0000313" key="4">
    <source>
        <dbReference type="Proteomes" id="UP000265955"/>
    </source>
</evidence>
<proteinExistence type="predicted"/>
<feature type="signal peptide" evidence="2">
    <location>
        <begin position="1"/>
        <end position="23"/>
    </location>
</feature>
<evidence type="ECO:0000256" key="2">
    <source>
        <dbReference type="SAM" id="SignalP"/>
    </source>
</evidence>
<accession>A0A3A3FZJ1</accession>
<protein>
    <submittedName>
        <fullName evidence="3">Uncharacterized protein</fullName>
    </submittedName>
</protein>
<name>A0A3A3FZJ1_9BURK</name>
<keyword evidence="4" id="KW-1185">Reference proteome</keyword>